<dbReference type="OrthoDB" id="6127728at2759"/>
<dbReference type="Gene3D" id="1.10.533.10">
    <property type="entry name" value="Death Domain, Fas"/>
    <property type="match status" value="1"/>
</dbReference>
<dbReference type="InterPro" id="IPR037939">
    <property type="entry name" value="CRADD"/>
</dbReference>
<dbReference type="AlphaFoldDB" id="A0A210PE77"/>
<dbReference type="InterPro" id="IPR001315">
    <property type="entry name" value="CARD"/>
</dbReference>
<feature type="domain" description="CARD" evidence="1">
    <location>
        <begin position="15"/>
        <end position="77"/>
    </location>
</feature>
<gene>
    <name evidence="2" type="ORF">KP79_PYT14188</name>
</gene>
<proteinExistence type="predicted"/>
<keyword evidence="3" id="KW-1185">Reference proteome</keyword>
<evidence type="ECO:0000313" key="2">
    <source>
        <dbReference type="EMBL" id="OWF34789.1"/>
    </source>
</evidence>
<dbReference type="GO" id="GO:0042981">
    <property type="term" value="P:regulation of apoptotic process"/>
    <property type="evidence" value="ECO:0007669"/>
    <property type="project" value="InterPro"/>
</dbReference>
<dbReference type="Proteomes" id="UP000242188">
    <property type="component" value="Unassembled WGS sequence"/>
</dbReference>
<dbReference type="GO" id="GO:0002020">
    <property type="term" value="F:protease binding"/>
    <property type="evidence" value="ECO:0007669"/>
    <property type="project" value="InterPro"/>
</dbReference>
<dbReference type="EMBL" id="NEDP02076750">
    <property type="protein sequence ID" value="OWF34789.1"/>
    <property type="molecule type" value="Genomic_DNA"/>
</dbReference>
<accession>A0A210PE77</accession>
<comment type="caution">
    <text evidence="2">The sequence shown here is derived from an EMBL/GenBank/DDBJ whole genome shotgun (WGS) entry which is preliminary data.</text>
</comment>
<dbReference type="PROSITE" id="PS50209">
    <property type="entry name" value="CARD"/>
    <property type="match status" value="1"/>
</dbReference>
<protein>
    <recommendedName>
        <fullName evidence="1">CARD domain-containing protein</fullName>
    </recommendedName>
</protein>
<dbReference type="Pfam" id="PF00619">
    <property type="entry name" value="CARD"/>
    <property type="match status" value="1"/>
</dbReference>
<dbReference type="PANTHER" id="PTHR15034">
    <property type="entry name" value="DEATH DOMAIN-CONTAINING PROTEIN CRADD"/>
    <property type="match status" value="1"/>
</dbReference>
<sequence length="309" mass="37387">MQDCKFKVKQHLRLMDIESKLILRRKETYLRENLEIHSILPRLYQEGVISDDDRERIEKEDTTRDKISKFLRIIKRKLDGYSKLLEVLVVEKLNFIREELESTEIDEDTLKKEQESDEEFVKEQLSILYRESEGESISYTFLKEDIEQIKYLEGKDSRTEEEFLVRSVEQNFPTVKYEETYSSNTGMAYPFIKTCFSFDLKLYIPDTCLEIWFVDPQKLTREEQFHRKWMINNQLRLSLETTYCNFFESRELLVSFWPGFRVFCLPDSSVHLDDQGTVRFWLSSLRQRQRQVERRLDETHPESSLFWLL</sequence>
<dbReference type="InterPro" id="IPR011029">
    <property type="entry name" value="DEATH-like_dom_sf"/>
</dbReference>
<reference evidence="2 3" key="1">
    <citation type="journal article" date="2017" name="Nat. Ecol. Evol.">
        <title>Scallop genome provides insights into evolution of bilaterian karyotype and development.</title>
        <authorList>
            <person name="Wang S."/>
            <person name="Zhang J."/>
            <person name="Jiao W."/>
            <person name="Li J."/>
            <person name="Xun X."/>
            <person name="Sun Y."/>
            <person name="Guo X."/>
            <person name="Huan P."/>
            <person name="Dong B."/>
            <person name="Zhang L."/>
            <person name="Hu X."/>
            <person name="Sun X."/>
            <person name="Wang J."/>
            <person name="Zhao C."/>
            <person name="Wang Y."/>
            <person name="Wang D."/>
            <person name="Huang X."/>
            <person name="Wang R."/>
            <person name="Lv J."/>
            <person name="Li Y."/>
            <person name="Zhang Z."/>
            <person name="Liu B."/>
            <person name="Lu W."/>
            <person name="Hui Y."/>
            <person name="Liang J."/>
            <person name="Zhou Z."/>
            <person name="Hou R."/>
            <person name="Li X."/>
            <person name="Liu Y."/>
            <person name="Li H."/>
            <person name="Ning X."/>
            <person name="Lin Y."/>
            <person name="Zhao L."/>
            <person name="Xing Q."/>
            <person name="Dou J."/>
            <person name="Li Y."/>
            <person name="Mao J."/>
            <person name="Guo H."/>
            <person name="Dou H."/>
            <person name="Li T."/>
            <person name="Mu C."/>
            <person name="Jiang W."/>
            <person name="Fu Q."/>
            <person name="Fu X."/>
            <person name="Miao Y."/>
            <person name="Liu J."/>
            <person name="Yu Q."/>
            <person name="Li R."/>
            <person name="Liao H."/>
            <person name="Li X."/>
            <person name="Kong Y."/>
            <person name="Jiang Z."/>
            <person name="Chourrout D."/>
            <person name="Li R."/>
            <person name="Bao Z."/>
        </authorList>
    </citation>
    <scope>NUCLEOTIDE SEQUENCE [LARGE SCALE GENOMIC DNA]</scope>
    <source>
        <strain evidence="2 3">PY_sf001</strain>
    </source>
</reference>
<evidence type="ECO:0000313" key="3">
    <source>
        <dbReference type="Proteomes" id="UP000242188"/>
    </source>
</evidence>
<dbReference type="GO" id="GO:0070513">
    <property type="term" value="F:death domain binding"/>
    <property type="evidence" value="ECO:0007669"/>
    <property type="project" value="InterPro"/>
</dbReference>
<dbReference type="PANTHER" id="PTHR15034:SF5">
    <property type="entry name" value="DEATH DOMAIN-CONTAINING PROTEIN CRADD"/>
    <property type="match status" value="1"/>
</dbReference>
<organism evidence="2 3">
    <name type="scientific">Mizuhopecten yessoensis</name>
    <name type="common">Japanese scallop</name>
    <name type="synonym">Patinopecten yessoensis</name>
    <dbReference type="NCBI Taxonomy" id="6573"/>
    <lineage>
        <taxon>Eukaryota</taxon>
        <taxon>Metazoa</taxon>
        <taxon>Spiralia</taxon>
        <taxon>Lophotrochozoa</taxon>
        <taxon>Mollusca</taxon>
        <taxon>Bivalvia</taxon>
        <taxon>Autobranchia</taxon>
        <taxon>Pteriomorphia</taxon>
        <taxon>Pectinida</taxon>
        <taxon>Pectinoidea</taxon>
        <taxon>Pectinidae</taxon>
        <taxon>Mizuhopecten</taxon>
    </lineage>
</organism>
<evidence type="ECO:0000259" key="1">
    <source>
        <dbReference type="PROSITE" id="PS50209"/>
    </source>
</evidence>
<name>A0A210PE77_MIZYE</name>
<dbReference type="SUPFAM" id="SSF47986">
    <property type="entry name" value="DEATH domain"/>
    <property type="match status" value="1"/>
</dbReference>
<dbReference type="CDD" id="cd01671">
    <property type="entry name" value="CARD"/>
    <property type="match status" value="1"/>
</dbReference>